<comment type="caution">
    <text evidence="1">The sequence shown here is derived from an EMBL/GenBank/DDBJ whole genome shotgun (WGS) entry which is preliminary data.</text>
</comment>
<evidence type="ECO:0000313" key="1">
    <source>
        <dbReference type="EMBL" id="EQD29604.1"/>
    </source>
</evidence>
<reference evidence="1" key="2">
    <citation type="journal article" date="2014" name="ISME J.">
        <title>Microbial stratification in low pH oxic and suboxic macroscopic growths along an acid mine drainage.</title>
        <authorList>
            <person name="Mendez-Garcia C."/>
            <person name="Mesa V."/>
            <person name="Sprenger R.R."/>
            <person name="Richter M."/>
            <person name="Diez M.S."/>
            <person name="Solano J."/>
            <person name="Bargiela R."/>
            <person name="Golyshina O.V."/>
            <person name="Manteca A."/>
            <person name="Ramos J.L."/>
            <person name="Gallego J.R."/>
            <person name="Llorente I."/>
            <person name="Martins Dos Santos V.A."/>
            <person name="Jensen O.N."/>
            <person name="Pelaez A.I."/>
            <person name="Sanchez J."/>
            <person name="Ferrer M."/>
        </authorList>
    </citation>
    <scope>NUCLEOTIDE SEQUENCE</scope>
</reference>
<accession>T0ZLL7</accession>
<dbReference type="AlphaFoldDB" id="T0ZLL7"/>
<sequence>AVVNFPPRRIAGLESQVLVLGVLNPEDQGEVILVRPDRPGTSGWRLG</sequence>
<protein>
    <submittedName>
        <fullName evidence="1">Secretion chaperone CsaA</fullName>
    </submittedName>
</protein>
<gene>
    <name evidence="1" type="ORF">B1B_18687</name>
</gene>
<dbReference type="EMBL" id="AUZY01012520">
    <property type="protein sequence ID" value="EQD29604.1"/>
    <property type="molecule type" value="Genomic_DNA"/>
</dbReference>
<organism evidence="1">
    <name type="scientific">mine drainage metagenome</name>
    <dbReference type="NCBI Taxonomy" id="410659"/>
    <lineage>
        <taxon>unclassified sequences</taxon>
        <taxon>metagenomes</taxon>
        <taxon>ecological metagenomes</taxon>
    </lineage>
</organism>
<reference evidence="1" key="1">
    <citation type="submission" date="2013-08" db="EMBL/GenBank/DDBJ databases">
        <authorList>
            <person name="Mendez C."/>
            <person name="Richter M."/>
            <person name="Ferrer M."/>
            <person name="Sanchez J."/>
        </authorList>
    </citation>
    <scope>NUCLEOTIDE SEQUENCE</scope>
</reference>
<dbReference type="Gene3D" id="2.40.50.140">
    <property type="entry name" value="Nucleic acid-binding proteins"/>
    <property type="match status" value="1"/>
</dbReference>
<proteinExistence type="predicted"/>
<name>T0ZLL7_9ZZZZ</name>
<dbReference type="SUPFAM" id="SSF50249">
    <property type="entry name" value="Nucleic acid-binding proteins"/>
    <property type="match status" value="1"/>
</dbReference>
<feature type="non-terminal residue" evidence="1">
    <location>
        <position position="1"/>
    </location>
</feature>
<dbReference type="InterPro" id="IPR012340">
    <property type="entry name" value="NA-bd_OB-fold"/>
</dbReference>